<evidence type="ECO:0000313" key="2">
    <source>
        <dbReference type="Proteomes" id="UP000218334"/>
    </source>
</evidence>
<dbReference type="AlphaFoldDB" id="A0A2H3BLP8"/>
<dbReference type="EMBL" id="KZ293455">
    <property type="protein sequence ID" value="PBK63976.1"/>
    <property type="molecule type" value="Genomic_DNA"/>
</dbReference>
<protein>
    <submittedName>
        <fullName evidence="1">Uncharacterized protein</fullName>
    </submittedName>
</protein>
<proteinExistence type="predicted"/>
<organism evidence="1 2">
    <name type="scientific">Armillaria solidipes</name>
    <dbReference type="NCBI Taxonomy" id="1076256"/>
    <lineage>
        <taxon>Eukaryota</taxon>
        <taxon>Fungi</taxon>
        <taxon>Dikarya</taxon>
        <taxon>Basidiomycota</taxon>
        <taxon>Agaricomycotina</taxon>
        <taxon>Agaricomycetes</taxon>
        <taxon>Agaricomycetidae</taxon>
        <taxon>Agaricales</taxon>
        <taxon>Marasmiineae</taxon>
        <taxon>Physalacriaceae</taxon>
        <taxon>Armillaria</taxon>
    </lineage>
</organism>
<evidence type="ECO:0000313" key="1">
    <source>
        <dbReference type="EMBL" id="PBK63976.1"/>
    </source>
</evidence>
<sequence length="162" mass="18284">MPINGMPDVQVIKSGVQLRQSDDPAVSIANVYISNIHFRHSTAIKKQVPATFSILNLPVTAVWQSSNFVQLILRLNVAFGYKEIAMSWTTIFIGTAKNYLNLQFTVVWMKELIYGGARREESGTTMGSRFMNVTTKEASITGHYHEQYNELEVLEVNIEVDI</sequence>
<reference evidence="2" key="1">
    <citation type="journal article" date="2017" name="Nat. Ecol. Evol.">
        <title>Genome expansion and lineage-specific genetic innovations in the forest pathogenic fungi Armillaria.</title>
        <authorList>
            <person name="Sipos G."/>
            <person name="Prasanna A.N."/>
            <person name="Walter M.C."/>
            <person name="O'Connor E."/>
            <person name="Balint B."/>
            <person name="Krizsan K."/>
            <person name="Kiss B."/>
            <person name="Hess J."/>
            <person name="Varga T."/>
            <person name="Slot J."/>
            <person name="Riley R."/>
            <person name="Boka B."/>
            <person name="Rigling D."/>
            <person name="Barry K."/>
            <person name="Lee J."/>
            <person name="Mihaltcheva S."/>
            <person name="LaButti K."/>
            <person name="Lipzen A."/>
            <person name="Waldron R."/>
            <person name="Moloney N.M."/>
            <person name="Sperisen C."/>
            <person name="Kredics L."/>
            <person name="Vagvoelgyi C."/>
            <person name="Patrignani A."/>
            <person name="Fitzpatrick D."/>
            <person name="Nagy I."/>
            <person name="Doyle S."/>
            <person name="Anderson J.B."/>
            <person name="Grigoriev I.V."/>
            <person name="Gueldener U."/>
            <person name="Muensterkoetter M."/>
            <person name="Nagy L.G."/>
        </authorList>
    </citation>
    <scope>NUCLEOTIDE SEQUENCE [LARGE SCALE GENOMIC DNA]</scope>
    <source>
        <strain evidence="2">28-4</strain>
    </source>
</reference>
<accession>A0A2H3BLP8</accession>
<keyword evidence="2" id="KW-1185">Reference proteome</keyword>
<name>A0A2H3BLP8_9AGAR</name>
<dbReference type="Proteomes" id="UP000218334">
    <property type="component" value="Unassembled WGS sequence"/>
</dbReference>
<gene>
    <name evidence="1" type="ORF">ARMSODRAFT_979584</name>
</gene>